<dbReference type="Gene3D" id="3.40.50.150">
    <property type="entry name" value="Vaccinia Virus protein VP39"/>
    <property type="match status" value="2"/>
</dbReference>
<dbReference type="InterPro" id="IPR029063">
    <property type="entry name" value="SAM-dependent_MTases_sf"/>
</dbReference>
<dbReference type="PANTHER" id="PTHR33841">
    <property type="entry name" value="DNA METHYLTRANSFERASE YEEA-RELATED"/>
    <property type="match status" value="1"/>
</dbReference>
<organism evidence="8 9">
    <name type="scientific">Spongiactinospora rosea</name>
    <dbReference type="NCBI Taxonomy" id="2248750"/>
    <lineage>
        <taxon>Bacteria</taxon>
        <taxon>Bacillati</taxon>
        <taxon>Actinomycetota</taxon>
        <taxon>Actinomycetes</taxon>
        <taxon>Streptosporangiales</taxon>
        <taxon>Streptosporangiaceae</taxon>
        <taxon>Spongiactinospora</taxon>
    </lineage>
</organism>
<dbReference type="EMBL" id="QMEY01000002">
    <property type="protein sequence ID" value="RBQ20611.1"/>
    <property type="molecule type" value="Genomic_DNA"/>
</dbReference>
<name>A0A366M337_9ACTN</name>
<proteinExistence type="predicted"/>
<comment type="caution">
    <text evidence="8">The sequence shown here is derived from an EMBL/GenBank/DDBJ whole genome shotgun (WGS) entry which is preliminary data.</text>
</comment>
<gene>
    <name evidence="8" type="ORF">DP939_05835</name>
</gene>
<dbReference type="EC" id="2.1.1.72" evidence="1"/>
<reference evidence="8 9" key="1">
    <citation type="submission" date="2018-06" db="EMBL/GenBank/DDBJ databases">
        <title>Sphaerisporangium craniellae sp. nov., isolated from a marine sponge in the South China Sea.</title>
        <authorList>
            <person name="Li L."/>
        </authorList>
    </citation>
    <scope>NUCLEOTIDE SEQUENCE [LARGE SCALE GENOMIC DNA]</scope>
    <source>
        <strain evidence="8 9">LHW63015</strain>
    </source>
</reference>
<dbReference type="PANTHER" id="PTHR33841:SF1">
    <property type="entry name" value="DNA METHYLTRANSFERASE A"/>
    <property type="match status" value="1"/>
</dbReference>
<comment type="catalytic activity">
    <reaction evidence="5">
        <text>a 2'-deoxyadenosine in DNA + S-adenosyl-L-methionine = an N(6)-methyl-2'-deoxyadenosine in DNA + S-adenosyl-L-homocysteine + H(+)</text>
        <dbReference type="Rhea" id="RHEA:15197"/>
        <dbReference type="Rhea" id="RHEA-COMP:12418"/>
        <dbReference type="Rhea" id="RHEA-COMP:12419"/>
        <dbReference type="ChEBI" id="CHEBI:15378"/>
        <dbReference type="ChEBI" id="CHEBI:57856"/>
        <dbReference type="ChEBI" id="CHEBI:59789"/>
        <dbReference type="ChEBI" id="CHEBI:90615"/>
        <dbReference type="ChEBI" id="CHEBI:90616"/>
        <dbReference type="EC" id="2.1.1.72"/>
    </reaction>
</comment>
<dbReference type="Proteomes" id="UP000253303">
    <property type="component" value="Unassembled WGS sequence"/>
</dbReference>
<dbReference type="SUPFAM" id="SSF53335">
    <property type="entry name" value="S-adenosyl-L-methionine-dependent methyltransferases"/>
    <property type="match status" value="1"/>
</dbReference>
<evidence type="ECO:0000256" key="2">
    <source>
        <dbReference type="ARBA" id="ARBA00022603"/>
    </source>
</evidence>
<keyword evidence="2 8" id="KW-0489">Methyltransferase</keyword>
<dbReference type="PRINTS" id="PR00507">
    <property type="entry name" value="N12N6MTFRASE"/>
</dbReference>
<keyword evidence="3 8" id="KW-0808">Transferase</keyword>
<evidence type="ECO:0000313" key="8">
    <source>
        <dbReference type="EMBL" id="RBQ20611.1"/>
    </source>
</evidence>
<dbReference type="OrthoDB" id="4280289at2"/>
<dbReference type="InterPro" id="IPR011639">
    <property type="entry name" value="MethylTrfase_TaqI-like_dom"/>
</dbReference>
<keyword evidence="4" id="KW-0949">S-adenosyl-L-methionine</keyword>
<dbReference type="Pfam" id="PF07669">
    <property type="entry name" value="Eco57I"/>
    <property type="match status" value="1"/>
</dbReference>
<evidence type="ECO:0000256" key="3">
    <source>
        <dbReference type="ARBA" id="ARBA00022679"/>
    </source>
</evidence>
<evidence type="ECO:0000259" key="7">
    <source>
        <dbReference type="Pfam" id="PF07669"/>
    </source>
</evidence>
<dbReference type="InterPro" id="IPR050953">
    <property type="entry name" value="N4_N6_ade-DNA_methylase"/>
</dbReference>
<dbReference type="GO" id="GO:0009007">
    <property type="term" value="F:site-specific DNA-methyltransferase (adenine-specific) activity"/>
    <property type="evidence" value="ECO:0007669"/>
    <property type="project" value="UniProtKB-EC"/>
</dbReference>
<protein>
    <recommendedName>
        <fullName evidence="1">site-specific DNA-methyltransferase (adenine-specific)</fullName>
        <ecNumber evidence="1">2.1.1.72</ecNumber>
    </recommendedName>
</protein>
<evidence type="ECO:0000256" key="1">
    <source>
        <dbReference type="ARBA" id="ARBA00011900"/>
    </source>
</evidence>
<evidence type="ECO:0000313" key="9">
    <source>
        <dbReference type="Proteomes" id="UP000253303"/>
    </source>
</evidence>
<evidence type="ECO:0000256" key="6">
    <source>
        <dbReference type="SAM" id="MobiDB-lite"/>
    </source>
</evidence>
<evidence type="ECO:0000256" key="4">
    <source>
        <dbReference type="ARBA" id="ARBA00022691"/>
    </source>
</evidence>
<evidence type="ECO:0000256" key="5">
    <source>
        <dbReference type="ARBA" id="ARBA00047942"/>
    </source>
</evidence>
<dbReference type="GO" id="GO:0032259">
    <property type="term" value="P:methylation"/>
    <property type="evidence" value="ECO:0007669"/>
    <property type="project" value="UniProtKB-KW"/>
</dbReference>
<dbReference type="GO" id="GO:0006304">
    <property type="term" value="P:DNA modification"/>
    <property type="evidence" value="ECO:0007669"/>
    <property type="project" value="InterPro"/>
</dbReference>
<keyword evidence="9" id="KW-1185">Reference proteome</keyword>
<feature type="region of interest" description="Disordered" evidence="6">
    <location>
        <begin position="1392"/>
        <end position="1415"/>
    </location>
</feature>
<feature type="domain" description="Type II methyltransferase M.TaqI-like" evidence="7">
    <location>
        <begin position="601"/>
        <end position="852"/>
    </location>
</feature>
<accession>A0A366M337</accession>
<sequence length="1415" mass="159393">MSRSAFPSLRTAGGLLPADLFERVLEVRSGEDALKGREPGTYGLLPHENVREAAARAFDYMKSAWTGFSKEVQRAEQEGRSPRARDRWLLPLFRQLDYGVLQPSGGITVEDVTYPVSHRYGPVPIHLVGWKVDLDHRTPRVTAQAPQSMVQELLNRSDDHLWAILSNGSRLRLLRDTRSLAGSAYVEFDLELIFEEQLFPDFVLLYRLVHATRLTVPEGKPPADCWLEQWRADAVQVGDRALRRLRLGVEQAINTLGTGFLRHPANDRLRGHLEGRRTPAELSAQADTMGELTAGAGTLEKPARLSKEDYNRALLRLVYRLLFWFIAEERDVLLMPIPEDPELVEERKRILAARELYGTYFSAQRLRDRAVRGGIDHHDDLWEAVELVMRGLGEEQGRPELAIPGLGGLFERITELPDGTRLDRSRPDELDAPLAGMRIDNAHLLTAIRHLAVVDTGVQRRPVNFRELGSEELGSVYEWLLEFHVDLDTTTADRTFTLRRADGSTRKTTGSYYTPTSLREALLDTTLDPVLDEAARSADTVEGKVAALLNVTVCDPACGSGAFLVAAAHRIARRVAQVRVGEDEPSPALVRHAMREVVSRCIHGVDLNEMAVELAKVSLWIESVEPGRPLAFLDANIRVGNALLGTTPVLMDSGIPKEAFKPIEGDDKRVAAAVAKESAEAADRAAKGVVLGTLFDLDENDLSAARLGARTRQIVTSLPDDLAGAAVQRRRLRLIDKERLPVKRVADAWCAAFVQELTAETRLQAITRSTLDWIGGESFDTRQQRIAERVAELAKTFRFFHWHIEFPHLFQEAEHGQTGEPTGWTGGFTCVIGNPPWERVKIQEKEFFAFRDEDIANAKNAAARKKAIAALADSAEEADRLLYAAFVTELRKAEGQASFLRDSGRYPLTGRGDINTYAVFAETGRMVINDRGRVGMVLPTGIATDATTQFFFKDMVEAKTLASLYDFENEEKLFENVDHRVRFCLWSGTGRQAPQDRIHLAFRLRQVPQIADRRFTLTPEDITLLNPNTGTLPVFDYKRNAEITVEIYRRVPVLWRDSPNGGEGVNPWGLSFLAMLHMANDSGLFRPSAAENETLQDMLDNGWEFDGNRLVRDGERLLPLFEAKMLHHFDDRYGTYEGQTQAQANVGTLPRPSAEQKDDPSYLTTPRYWVPEKEIKARLRPAEGSRNNRRVLRWDREWLLGWRDICRSSDVRTMIASALPRSATPDTTLLMLPGQGPAACLLGNLSAFVLDYVVRQKSSGTHLKYFTVRQLPVLSPGEYSEGCLWDSGERLDRWVRTRVLELTYTSYAMEPFARDHLDDGPPYRWDDERRFWLRAELDAAYFHLYGVSHDDVDYIMDTFRAFRNTRPEEFARTKKAILEIYDAMATAISSGRPYQSVLDPPPGAGPRHPSRPRAE</sequence>